<sequence>MSVVKDVEVPYPYTAEVRRHGGRVHRLPVYGWTSARIPVVLVSDAPVVLRAEGVRVARDGEPQDMAWRAWRGLNWRPVLDDKGAPQRVDAEEFFAEPPMSPRTRRWIDHPYGRRLGARYVEGPDALGWWPPETPEFLPRHDRVVGGNREEAGAAVVALAAAELAEIGGVLHKRAALPMWALGWSPRLDGYDGGIALVVPDFGGRAPPSLGLVPAMHLDVAQELAARLVRRGRANRPSRWTASADEDGEPKAPEGSVEAFGNVPSGDEACHTLLHAYEMFTAVVDAAPYRPKPATGHALDQLLERLSQLNDAPLGMHHFARELADAALGRAFDLMQDEPRPRHDLLAVLSVPLAVGERCRDYEWDASEEWEAVRLGR</sequence>
<evidence type="ECO:0000313" key="3">
    <source>
        <dbReference type="Proteomes" id="UP000543554"/>
    </source>
</evidence>
<proteinExistence type="predicted"/>
<dbReference type="RefSeq" id="WP_182554353.1">
    <property type="nucleotide sequence ID" value="NZ_BPRF01000012.1"/>
</dbReference>
<accession>A0AA40VB39</accession>
<dbReference type="EMBL" id="JACJIB010000002">
    <property type="protein sequence ID" value="MBA8912226.1"/>
    <property type="molecule type" value="Genomic_DNA"/>
</dbReference>
<dbReference type="AlphaFoldDB" id="A0AA40VB39"/>
<keyword evidence="3" id="KW-1185">Reference proteome</keyword>
<evidence type="ECO:0000256" key="1">
    <source>
        <dbReference type="SAM" id="MobiDB-lite"/>
    </source>
</evidence>
<organism evidence="2 3">
    <name type="scientific">Methylorubrum thiocyanatum</name>
    <dbReference type="NCBI Taxonomy" id="47958"/>
    <lineage>
        <taxon>Bacteria</taxon>
        <taxon>Pseudomonadati</taxon>
        <taxon>Pseudomonadota</taxon>
        <taxon>Alphaproteobacteria</taxon>
        <taxon>Hyphomicrobiales</taxon>
        <taxon>Methylobacteriaceae</taxon>
        <taxon>Methylorubrum</taxon>
    </lineage>
</organism>
<gene>
    <name evidence="2" type="ORF">HNR51_001294</name>
</gene>
<comment type="caution">
    <text evidence="2">The sequence shown here is derived from an EMBL/GenBank/DDBJ whole genome shotgun (WGS) entry which is preliminary data.</text>
</comment>
<feature type="region of interest" description="Disordered" evidence="1">
    <location>
        <begin position="234"/>
        <end position="261"/>
    </location>
</feature>
<evidence type="ECO:0000313" key="2">
    <source>
        <dbReference type="EMBL" id="MBA8912226.1"/>
    </source>
</evidence>
<protein>
    <submittedName>
        <fullName evidence="2">Uncharacterized protein</fullName>
    </submittedName>
</protein>
<reference evidence="2 3" key="1">
    <citation type="submission" date="2020-08" db="EMBL/GenBank/DDBJ databases">
        <title>Genomic Encyclopedia of Type Strains, Phase IV (KMG-IV): sequencing the most valuable type-strain genomes for metagenomic binning, comparative biology and taxonomic classification.</title>
        <authorList>
            <person name="Goeker M."/>
        </authorList>
    </citation>
    <scope>NUCLEOTIDE SEQUENCE [LARGE SCALE GENOMIC DNA]</scope>
    <source>
        <strain evidence="2 3">DSM 11490</strain>
    </source>
</reference>
<name>A0AA40VB39_9HYPH</name>
<dbReference type="Proteomes" id="UP000543554">
    <property type="component" value="Unassembled WGS sequence"/>
</dbReference>